<proteinExistence type="predicted"/>
<keyword evidence="3" id="KW-1185">Reference proteome</keyword>
<evidence type="ECO:0000256" key="1">
    <source>
        <dbReference type="SAM" id="MobiDB-lite"/>
    </source>
</evidence>
<dbReference type="AlphaFoldDB" id="A0A9E7K160"/>
<gene>
    <name evidence="2" type="ORF">MUK42_28832</name>
</gene>
<name>A0A9E7K160_9LILI</name>
<evidence type="ECO:0000313" key="2">
    <source>
        <dbReference type="EMBL" id="URD99674.1"/>
    </source>
</evidence>
<dbReference type="EMBL" id="CP097506">
    <property type="protein sequence ID" value="URD99674.1"/>
    <property type="molecule type" value="Genomic_DNA"/>
</dbReference>
<feature type="region of interest" description="Disordered" evidence="1">
    <location>
        <begin position="34"/>
        <end position="59"/>
    </location>
</feature>
<organism evidence="2 3">
    <name type="scientific">Musa troglodytarum</name>
    <name type="common">fe'i banana</name>
    <dbReference type="NCBI Taxonomy" id="320322"/>
    <lineage>
        <taxon>Eukaryota</taxon>
        <taxon>Viridiplantae</taxon>
        <taxon>Streptophyta</taxon>
        <taxon>Embryophyta</taxon>
        <taxon>Tracheophyta</taxon>
        <taxon>Spermatophyta</taxon>
        <taxon>Magnoliopsida</taxon>
        <taxon>Liliopsida</taxon>
        <taxon>Zingiberales</taxon>
        <taxon>Musaceae</taxon>
        <taxon>Musa</taxon>
    </lineage>
</organism>
<sequence length="398" mass="43690">MENGSSSYRRHNPSPALVSTGCLRFKSYLSLCRPPPAHRQPPSLDAHPQPPAREPSLCSDGEAAAQAYWGRARQLEQELRKLDMRLNREKRLTECLENPPAVKAENGRAEMARLEDGSYLLEIRRIGRPWGSLVMQVSTPLIEENATTAAEVVCGMASLRRGDLWKCLHESMSMSNLSGHEQAQIKGKKVIMGSEDHFVEAALLDSMEYMEGLALEGLRIQMGTSGGRAGEVAEKGKAATRKDGMVLVMMIQMRDPKENYEAVGEPMIGFIEAAAAAGSRRFDVQGVQVAGMKSSTRAGSDGRDFIWSASLTGCERTSSGCRLQSHCQPSYHSMSHADALLSVRKTGGRKPHGICGKEIEGSRESKRHQCLIEVLGTMLQVPSIREGVLPARRNHNPR</sequence>
<accession>A0A9E7K160</accession>
<reference evidence="2" key="1">
    <citation type="submission" date="2022-05" db="EMBL/GenBank/DDBJ databases">
        <title>The Musa troglodytarum L. genome provides insights into the mechanism of non-climacteric behaviour and enrichment of carotenoids.</title>
        <authorList>
            <person name="Wang J."/>
        </authorList>
    </citation>
    <scope>NUCLEOTIDE SEQUENCE</scope>
    <source>
        <tissue evidence="2">Leaf</tissue>
    </source>
</reference>
<dbReference type="PANTHER" id="PTHR33414:SF8">
    <property type="entry name" value="OS09G0559200 PROTEIN"/>
    <property type="match status" value="1"/>
</dbReference>
<evidence type="ECO:0000313" key="3">
    <source>
        <dbReference type="Proteomes" id="UP001055439"/>
    </source>
</evidence>
<dbReference type="PANTHER" id="PTHR33414">
    <property type="entry name" value="PROTEIN PLASTID MOVEMENT IMPAIRED 1-RELATED 1"/>
    <property type="match status" value="1"/>
</dbReference>
<protein>
    <submittedName>
        <fullName evidence="2">Uncharacterized protein</fullName>
    </submittedName>
</protein>
<dbReference type="OrthoDB" id="640135at2759"/>
<dbReference type="Proteomes" id="UP001055439">
    <property type="component" value="Chromosome 4"/>
</dbReference>
<dbReference type="InterPro" id="IPR039614">
    <property type="entry name" value="PMI1-like"/>
</dbReference>